<keyword evidence="5" id="KW-1185">Reference proteome</keyword>
<dbReference type="GO" id="GO:0008270">
    <property type="term" value="F:zinc ion binding"/>
    <property type="evidence" value="ECO:0007669"/>
    <property type="project" value="UniProtKB-KW"/>
</dbReference>
<evidence type="ECO:0000259" key="3">
    <source>
        <dbReference type="PROSITE" id="PS50158"/>
    </source>
</evidence>
<feature type="region of interest" description="Disordered" evidence="2">
    <location>
        <begin position="85"/>
        <end position="117"/>
    </location>
</feature>
<name>A0AAD4N0H8_9BILA</name>
<reference evidence="4" key="1">
    <citation type="submission" date="2022-01" db="EMBL/GenBank/DDBJ databases">
        <title>Genome Sequence Resource for Two Populations of Ditylenchus destructor, the Migratory Endoparasitic Phytonematode.</title>
        <authorList>
            <person name="Zhang H."/>
            <person name="Lin R."/>
            <person name="Xie B."/>
        </authorList>
    </citation>
    <scope>NUCLEOTIDE SEQUENCE</scope>
    <source>
        <strain evidence="4">BazhouSP</strain>
    </source>
</reference>
<feature type="region of interest" description="Disordered" evidence="2">
    <location>
        <begin position="526"/>
        <end position="552"/>
    </location>
</feature>
<feature type="compositionally biased region" description="Basic and acidic residues" evidence="2">
    <location>
        <begin position="538"/>
        <end position="548"/>
    </location>
</feature>
<feature type="compositionally biased region" description="Basic and acidic residues" evidence="2">
    <location>
        <begin position="664"/>
        <end position="674"/>
    </location>
</feature>
<keyword evidence="1" id="KW-0862">Zinc</keyword>
<dbReference type="EMBL" id="JAKKPZ010000019">
    <property type="protein sequence ID" value="KAI1712233.1"/>
    <property type="molecule type" value="Genomic_DNA"/>
</dbReference>
<accession>A0AAD4N0H8</accession>
<comment type="caution">
    <text evidence="4">The sequence shown here is derived from an EMBL/GenBank/DDBJ whole genome shotgun (WGS) entry which is preliminary data.</text>
</comment>
<proteinExistence type="predicted"/>
<evidence type="ECO:0000256" key="1">
    <source>
        <dbReference type="PROSITE-ProRule" id="PRU00047"/>
    </source>
</evidence>
<dbReference type="InterPro" id="IPR001878">
    <property type="entry name" value="Znf_CCHC"/>
</dbReference>
<dbReference type="Pfam" id="PF05585">
    <property type="entry name" value="DUF1758"/>
    <property type="match status" value="1"/>
</dbReference>
<dbReference type="Gene3D" id="4.10.60.10">
    <property type="entry name" value="Zinc finger, CCHC-type"/>
    <property type="match status" value="1"/>
</dbReference>
<dbReference type="PROSITE" id="PS50158">
    <property type="entry name" value="ZF_CCHC"/>
    <property type="match status" value="1"/>
</dbReference>
<dbReference type="SMART" id="SM00343">
    <property type="entry name" value="ZnF_C2HC"/>
    <property type="match status" value="2"/>
</dbReference>
<dbReference type="PANTHER" id="PTHR47331">
    <property type="entry name" value="PHD-TYPE DOMAIN-CONTAINING PROTEIN"/>
    <property type="match status" value="1"/>
</dbReference>
<gene>
    <name evidence="4" type="ORF">DdX_09783</name>
</gene>
<protein>
    <submittedName>
        <fullName evidence="4">Peptidase (DUF1758) domain-containing protein</fullName>
    </submittedName>
</protein>
<dbReference type="GO" id="GO:0003676">
    <property type="term" value="F:nucleic acid binding"/>
    <property type="evidence" value="ECO:0007669"/>
    <property type="project" value="InterPro"/>
</dbReference>
<evidence type="ECO:0000313" key="5">
    <source>
        <dbReference type="Proteomes" id="UP001201812"/>
    </source>
</evidence>
<organism evidence="4 5">
    <name type="scientific">Ditylenchus destructor</name>
    <dbReference type="NCBI Taxonomy" id="166010"/>
    <lineage>
        <taxon>Eukaryota</taxon>
        <taxon>Metazoa</taxon>
        <taxon>Ecdysozoa</taxon>
        <taxon>Nematoda</taxon>
        <taxon>Chromadorea</taxon>
        <taxon>Rhabditida</taxon>
        <taxon>Tylenchina</taxon>
        <taxon>Tylenchomorpha</taxon>
        <taxon>Sphaerularioidea</taxon>
        <taxon>Anguinidae</taxon>
        <taxon>Anguininae</taxon>
        <taxon>Ditylenchus</taxon>
    </lineage>
</organism>
<dbReference type="AlphaFoldDB" id="A0AAD4N0H8"/>
<feature type="domain" description="CCHC-type" evidence="3">
    <location>
        <begin position="170"/>
        <end position="186"/>
    </location>
</feature>
<evidence type="ECO:0000256" key="2">
    <source>
        <dbReference type="SAM" id="MobiDB-lite"/>
    </source>
</evidence>
<evidence type="ECO:0000313" key="4">
    <source>
        <dbReference type="EMBL" id="KAI1712233.1"/>
    </source>
</evidence>
<feature type="compositionally biased region" description="Basic residues" evidence="2">
    <location>
        <begin position="675"/>
        <end position="701"/>
    </location>
</feature>
<feature type="compositionally biased region" description="Basic and acidic residues" evidence="2">
    <location>
        <begin position="95"/>
        <end position="115"/>
    </location>
</feature>
<dbReference type="InterPro" id="IPR008737">
    <property type="entry name" value="DUF1758"/>
</dbReference>
<keyword evidence="1" id="KW-0863">Zinc-finger</keyword>
<dbReference type="Proteomes" id="UP001201812">
    <property type="component" value="Unassembled WGS sequence"/>
</dbReference>
<dbReference type="PANTHER" id="PTHR47331:SF5">
    <property type="entry name" value="RIBONUCLEASE H"/>
    <property type="match status" value="1"/>
</dbReference>
<feature type="region of interest" description="Disordered" evidence="2">
    <location>
        <begin position="664"/>
        <end position="721"/>
    </location>
</feature>
<keyword evidence="1" id="KW-0479">Metal-binding</keyword>
<sequence length="767" mass="87143">MLPKASDATTSLRATSDAIERICRQLKSLGQSDDHPIVTTTIKSKLPTSVLTKLVEKEHAAGKKWNASELRQGLQNILAVKEEVQRTTQSMKSNPAEDHKKVKRSEQSHRSEQTETTRAFAVTQKQMLPVNSHSPKSECFLCEEGFHWAADCKKFPRREDRVKRLAEQKRCFVCLRRGHRAPDCRNRRNCANCDGRHNRAICLTPNGEIGKLREEKQKSTSNVGAPVDQTLSNSAVSEWKQEVFLMAKEATIASPTRQTEVRAMVFFDNGSQISYITKALANKLKLRKIRDSELEVQTFNQDSPMRMKSAVFAVHIQQNDGSMRKVIVHSTDRISGSLRTASWEGNESQLPSNIDALVPKDAQEPDVLIGMAEFWKFLQKVERLSESMYLIHSTLGPILCGRAQINTLQKEAVSSHAIVVNTSFQPEPNDENSERFRSLEGIGVSVDPDQADEKVAMKLVEEPIRMDKPEQVKMSVLEEARMNQEQKVAGVPWITKMDNPYFQQKKGKGGTLTRGIVLQELASTFDPPDEQQTVPEIEAERSPKDASRFHMRKRSNETAKVVHFLERDAELKHTKSARREESKTKCVGHNCSYGERHIQPHMACVQRKHSKGQKYAKQPIEDVLDSLNRMYGPAKETSQLPVQSAVIVLVQKEHRGQYNVLKEKSKQPLVEKRTEKRKKRPLEKVHPKWARRSSPKVKRKARQENCPMSKKTQTVGKDERRIQGGTRCRTSMLSSAMVLNIHRCFQSERLRTLVGRNVAKATDQNTL</sequence>